<comment type="caution">
    <text evidence="2">The sequence shown here is derived from an EMBL/GenBank/DDBJ whole genome shotgun (WGS) entry which is preliminary data.</text>
</comment>
<reference evidence="2 3" key="1">
    <citation type="submission" date="2020-08" db="EMBL/GenBank/DDBJ databases">
        <title>Genomic Encyclopedia of Type Strains, Phase IV (KMG-IV): sequencing the most valuable type-strain genomes for metagenomic binning, comparative biology and taxonomic classification.</title>
        <authorList>
            <person name="Goeker M."/>
        </authorList>
    </citation>
    <scope>NUCLEOTIDE SEQUENCE [LARGE SCALE GENOMIC DNA]</scope>
    <source>
        <strain evidence="2 3">DSM 102044</strain>
    </source>
</reference>
<evidence type="ECO:0008006" key="4">
    <source>
        <dbReference type="Google" id="ProtNLM"/>
    </source>
</evidence>
<proteinExistence type="predicted"/>
<keyword evidence="3" id="KW-1185">Reference proteome</keyword>
<dbReference type="Proteomes" id="UP000588604">
    <property type="component" value="Unassembled WGS sequence"/>
</dbReference>
<evidence type="ECO:0000256" key="1">
    <source>
        <dbReference type="SAM" id="SignalP"/>
    </source>
</evidence>
<dbReference type="Gene3D" id="3.30.160.670">
    <property type="match status" value="1"/>
</dbReference>
<dbReference type="AlphaFoldDB" id="A0A841N0F3"/>
<protein>
    <recommendedName>
        <fullName evidence="4">DUF4136 domain-containing protein</fullName>
    </recommendedName>
</protein>
<name>A0A841N0F3_9BACT</name>
<dbReference type="PROSITE" id="PS51257">
    <property type="entry name" value="PROKAR_LIPOPROTEIN"/>
    <property type="match status" value="1"/>
</dbReference>
<dbReference type="RefSeq" id="WP_184496452.1">
    <property type="nucleotide sequence ID" value="NZ_JACIJO010000003.1"/>
</dbReference>
<dbReference type="EMBL" id="JACIJO010000003">
    <property type="protein sequence ID" value="MBB6327691.1"/>
    <property type="molecule type" value="Genomic_DNA"/>
</dbReference>
<evidence type="ECO:0000313" key="3">
    <source>
        <dbReference type="Proteomes" id="UP000588604"/>
    </source>
</evidence>
<feature type="signal peptide" evidence="1">
    <location>
        <begin position="1"/>
        <end position="18"/>
    </location>
</feature>
<organism evidence="2 3">
    <name type="scientific">Algoriphagus iocasae</name>
    <dbReference type="NCBI Taxonomy" id="1836499"/>
    <lineage>
        <taxon>Bacteria</taxon>
        <taxon>Pseudomonadati</taxon>
        <taxon>Bacteroidota</taxon>
        <taxon>Cytophagia</taxon>
        <taxon>Cytophagales</taxon>
        <taxon>Cyclobacteriaceae</taxon>
        <taxon>Algoriphagus</taxon>
    </lineage>
</organism>
<evidence type="ECO:0000313" key="2">
    <source>
        <dbReference type="EMBL" id="MBB6327691.1"/>
    </source>
</evidence>
<accession>A0A841N0F3</accession>
<feature type="chain" id="PRO_5032322847" description="DUF4136 domain-containing protein" evidence="1">
    <location>
        <begin position="19"/>
        <end position="213"/>
    </location>
</feature>
<keyword evidence="1" id="KW-0732">Signal</keyword>
<sequence>MKKINLLFTLLILVLAAACSPSTKILGSWTGPNTPSEPYNSIFVTGISDNLVARQTIENDIDTQLKSRGIVATSSFDIIPPGFKATEQNKDATLQAIREGGSDAILTVALLDQTSETRYVPGTTMYSPMAYGGYYGRFYGYYSYYNPVMYDPGYYATDKKYYLEINLYDANSEELVWSSQSETTNPSSVETFSKTFSELVVTQLIKDGLISGK</sequence>
<gene>
    <name evidence="2" type="ORF">FHS59_003334</name>
</gene>